<protein>
    <submittedName>
        <fullName evidence="7">Tetratricopeptide repeat protein</fullName>
    </submittedName>
</protein>
<gene>
    <name evidence="7" type="ORF">IQ236_15540</name>
</gene>
<evidence type="ECO:0000256" key="6">
    <source>
        <dbReference type="SAM" id="Phobius"/>
    </source>
</evidence>
<feature type="coiled-coil region" evidence="4">
    <location>
        <begin position="83"/>
        <end position="110"/>
    </location>
</feature>
<proteinExistence type="predicted"/>
<comment type="caution">
    <text evidence="7">The sequence shown here is derived from an EMBL/GenBank/DDBJ whole genome shotgun (WGS) entry which is preliminary data.</text>
</comment>
<evidence type="ECO:0000256" key="2">
    <source>
        <dbReference type="ARBA" id="ARBA00022803"/>
    </source>
</evidence>
<dbReference type="Pfam" id="PF13371">
    <property type="entry name" value="TPR_9"/>
    <property type="match status" value="1"/>
</dbReference>
<feature type="repeat" description="TPR" evidence="3">
    <location>
        <begin position="284"/>
        <end position="317"/>
    </location>
</feature>
<evidence type="ECO:0000256" key="3">
    <source>
        <dbReference type="PROSITE-ProRule" id="PRU00339"/>
    </source>
</evidence>
<keyword evidence="4" id="KW-0175">Coiled coil</keyword>
<dbReference type="SMART" id="SM00028">
    <property type="entry name" value="TPR"/>
    <property type="match status" value="4"/>
</dbReference>
<name>A0ABR9UDT7_9CYAN</name>
<feature type="repeat" description="TPR" evidence="3">
    <location>
        <begin position="216"/>
        <end position="249"/>
    </location>
</feature>
<evidence type="ECO:0000313" key="8">
    <source>
        <dbReference type="Proteomes" id="UP000640725"/>
    </source>
</evidence>
<keyword evidence="8" id="KW-1185">Reference proteome</keyword>
<dbReference type="SUPFAM" id="SSF48452">
    <property type="entry name" value="TPR-like"/>
    <property type="match status" value="1"/>
</dbReference>
<feature type="region of interest" description="Disordered" evidence="5">
    <location>
        <begin position="349"/>
        <end position="372"/>
    </location>
</feature>
<dbReference type="Gene3D" id="1.25.40.10">
    <property type="entry name" value="Tetratricopeptide repeat domain"/>
    <property type="match status" value="2"/>
</dbReference>
<dbReference type="Pfam" id="PF13414">
    <property type="entry name" value="TPR_11"/>
    <property type="match status" value="1"/>
</dbReference>
<evidence type="ECO:0000313" key="7">
    <source>
        <dbReference type="EMBL" id="MBE9144623.1"/>
    </source>
</evidence>
<dbReference type="PROSITE" id="PS50293">
    <property type="entry name" value="TPR_REGION"/>
    <property type="match status" value="1"/>
</dbReference>
<dbReference type="RefSeq" id="WP_193870093.1">
    <property type="nucleotide sequence ID" value="NZ_JADEWU010000036.1"/>
</dbReference>
<keyword evidence="1" id="KW-0677">Repeat</keyword>
<feature type="transmembrane region" description="Helical" evidence="6">
    <location>
        <begin position="7"/>
        <end position="25"/>
    </location>
</feature>
<keyword evidence="6" id="KW-0472">Membrane</keyword>
<dbReference type="PROSITE" id="PS50005">
    <property type="entry name" value="TPR"/>
    <property type="match status" value="3"/>
</dbReference>
<dbReference type="InterPro" id="IPR011990">
    <property type="entry name" value="TPR-like_helical_dom_sf"/>
</dbReference>
<dbReference type="PANTHER" id="PTHR44858:SF1">
    <property type="entry name" value="UDP-N-ACETYLGLUCOSAMINE--PEPTIDE N-ACETYLGLUCOSAMINYLTRANSFERASE SPINDLY-RELATED"/>
    <property type="match status" value="1"/>
</dbReference>
<dbReference type="Proteomes" id="UP000640725">
    <property type="component" value="Unassembled WGS sequence"/>
</dbReference>
<keyword evidence="6" id="KW-0812">Transmembrane</keyword>
<evidence type="ECO:0000256" key="1">
    <source>
        <dbReference type="ARBA" id="ARBA00022737"/>
    </source>
</evidence>
<reference evidence="7 8" key="1">
    <citation type="submission" date="2020-10" db="EMBL/GenBank/DDBJ databases">
        <authorList>
            <person name="Castelo-Branco R."/>
            <person name="Eusebio N."/>
            <person name="Adriana R."/>
            <person name="Vieira A."/>
            <person name="Brugerolle De Fraissinette N."/>
            <person name="Rezende De Castro R."/>
            <person name="Schneider M.P."/>
            <person name="Vasconcelos V."/>
            <person name="Leao P.N."/>
        </authorList>
    </citation>
    <scope>NUCLEOTIDE SEQUENCE [LARGE SCALE GENOMIC DNA]</scope>
    <source>
        <strain evidence="7 8">LEGE 06226</strain>
    </source>
</reference>
<evidence type="ECO:0000256" key="5">
    <source>
        <dbReference type="SAM" id="MobiDB-lite"/>
    </source>
</evidence>
<keyword evidence="2 3" id="KW-0802">TPR repeat</keyword>
<sequence length="372" mass="42321">MGIGKVILGGLAVFGVTTFLGMQWINSQQEQIITQIQTQISELESKKVSDLNTLKVAKNQLAAVSERLEHTPKLPIFPEPFQLQNLRSKAEKLETQLKPQTQALENLETAQKLAMSASVLVQNPPHPAQVWLDAQQQWQQVIDLLKAIPKTTYVYPEAQKKLISYQQNYAIIRYRAEQANQAVQLNNKALKQIELGQYQQALHNLNQATKLNPGLIESYLNRGAVYARLNSHQSAIANFNQALKINPESSEAYLLRGEQYLGNKDYSLALWDYTQVIKLNPNHTNAYLDRGYIYRELNETEKAIADFKKASELLGNSGDAKTQQLTLIIQELEASRPVIIVEEDDDDDDYKLRRKRNTSSTSSSRSRSRRRR</sequence>
<keyword evidence="6" id="KW-1133">Transmembrane helix</keyword>
<dbReference type="PANTHER" id="PTHR44858">
    <property type="entry name" value="TETRATRICOPEPTIDE REPEAT PROTEIN 6"/>
    <property type="match status" value="1"/>
</dbReference>
<dbReference type="InterPro" id="IPR019734">
    <property type="entry name" value="TPR_rpt"/>
</dbReference>
<dbReference type="InterPro" id="IPR050498">
    <property type="entry name" value="Ycf3"/>
</dbReference>
<organism evidence="7 8">
    <name type="scientific">Planktothrix mougeotii LEGE 06226</name>
    <dbReference type="NCBI Taxonomy" id="1828728"/>
    <lineage>
        <taxon>Bacteria</taxon>
        <taxon>Bacillati</taxon>
        <taxon>Cyanobacteriota</taxon>
        <taxon>Cyanophyceae</taxon>
        <taxon>Oscillatoriophycideae</taxon>
        <taxon>Oscillatoriales</taxon>
        <taxon>Microcoleaceae</taxon>
        <taxon>Planktothrix</taxon>
    </lineage>
</organism>
<dbReference type="EMBL" id="JADEWU010000036">
    <property type="protein sequence ID" value="MBE9144623.1"/>
    <property type="molecule type" value="Genomic_DNA"/>
</dbReference>
<accession>A0ABR9UDT7</accession>
<feature type="repeat" description="TPR" evidence="3">
    <location>
        <begin position="250"/>
        <end position="283"/>
    </location>
</feature>
<evidence type="ECO:0000256" key="4">
    <source>
        <dbReference type="SAM" id="Coils"/>
    </source>
</evidence>